<feature type="transmembrane region" description="Helical" evidence="7">
    <location>
        <begin position="142"/>
        <end position="162"/>
    </location>
</feature>
<protein>
    <submittedName>
        <fullName evidence="8">Energy-coupling factor ABC transporter permease</fullName>
    </submittedName>
</protein>
<evidence type="ECO:0000313" key="8">
    <source>
        <dbReference type="EMBL" id="QKJ18282.1"/>
    </source>
</evidence>
<dbReference type="AlphaFoldDB" id="A0A7D4TLI0"/>
<keyword evidence="5 7" id="KW-1133">Transmembrane helix</keyword>
<dbReference type="RefSeq" id="WP_172988662.1">
    <property type="nucleotide sequence ID" value="NZ_CP054038.1"/>
</dbReference>
<keyword evidence="2" id="KW-0813">Transport</keyword>
<evidence type="ECO:0000256" key="5">
    <source>
        <dbReference type="ARBA" id="ARBA00022989"/>
    </source>
</evidence>
<feature type="transmembrane region" description="Helical" evidence="7">
    <location>
        <begin position="251"/>
        <end position="270"/>
    </location>
</feature>
<evidence type="ECO:0000256" key="2">
    <source>
        <dbReference type="ARBA" id="ARBA00022448"/>
    </source>
</evidence>
<dbReference type="EMBL" id="CP054038">
    <property type="protein sequence ID" value="QKJ18282.1"/>
    <property type="molecule type" value="Genomic_DNA"/>
</dbReference>
<feature type="transmembrane region" description="Helical" evidence="7">
    <location>
        <begin position="42"/>
        <end position="61"/>
    </location>
</feature>
<feature type="transmembrane region" description="Helical" evidence="7">
    <location>
        <begin position="103"/>
        <end position="122"/>
    </location>
</feature>
<proteinExistence type="predicted"/>
<feature type="transmembrane region" description="Helical" evidence="7">
    <location>
        <begin position="182"/>
        <end position="203"/>
    </location>
</feature>
<dbReference type="Proteomes" id="UP000502498">
    <property type="component" value="Chromosome"/>
</dbReference>
<feature type="transmembrane region" description="Helical" evidence="7">
    <location>
        <begin position="223"/>
        <end position="244"/>
    </location>
</feature>
<reference evidence="8 9" key="1">
    <citation type="submission" date="2020-05" db="EMBL/GenBank/DDBJ databases">
        <title>Strain PA2F3 complete genome.</title>
        <authorList>
            <person name="Kim Y.-S."/>
            <person name="Kim S.-J."/>
            <person name="Jung H.-k."/>
            <person name="Kim S.-E."/>
            <person name="Kim K.-H."/>
        </authorList>
    </citation>
    <scope>NUCLEOTIDE SEQUENCE [LARGE SCALE GENOMIC DNA]</scope>
    <source>
        <strain evidence="8 9">PA2F3</strain>
    </source>
</reference>
<feature type="transmembrane region" description="Helical" evidence="7">
    <location>
        <begin position="67"/>
        <end position="91"/>
    </location>
</feature>
<dbReference type="InterPro" id="IPR002751">
    <property type="entry name" value="CbiM/NikMN"/>
</dbReference>
<evidence type="ECO:0000256" key="7">
    <source>
        <dbReference type="SAM" id="Phobius"/>
    </source>
</evidence>
<name>A0A7D4TLI0_9MICO</name>
<dbReference type="PANTHER" id="PTHR34229">
    <property type="entry name" value="METAL TRANSPORT PROTEIN HI_1621-RELATED"/>
    <property type="match status" value="1"/>
</dbReference>
<keyword evidence="3" id="KW-1003">Cell membrane</keyword>
<evidence type="ECO:0000256" key="3">
    <source>
        <dbReference type="ARBA" id="ARBA00022475"/>
    </source>
</evidence>
<dbReference type="Gene3D" id="1.10.1760.20">
    <property type="match status" value="1"/>
</dbReference>
<dbReference type="GO" id="GO:0000041">
    <property type="term" value="P:transition metal ion transport"/>
    <property type="evidence" value="ECO:0007669"/>
    <property type="project" value="InterPro"/>
</dbReference>
<dbReference type="Pfam" id="PF01891">
    <property type="entry name" value="CbiM"/>
    <property type="match status" value="1"/>
</dbReference>
<evidence type="ECO:0000256" key="6">
    <source>
        <dbReference type="ARBA" id="ARBA00023136"/>
    </source>
</evidence>
<dbReference type="PANTHER" id="PTHR34229:SF1">
    <property type="entry name" value="METAL TRANSPORT PROTEIN HI_1621-RELATED"/>
    <property type="match status" value="1"/>
</dbReference>
<dbReference type="GO" id="GO:0005886">
    <property type="term" value="C:plasma membrane"/>
    <property type="evidence" value="ECO:0007669"/>
    <property type="project" value="UniProtKB-SubCell"/>
</dbReference>
<feature type="transmembrane region" description="Helical" evidence="7">
    <location>
        <begin position="12"/>
        <end position="30"/>
    </location>
</feature>
<gene>
    <name evidence="8" type="ORF">HQM25_01950</name>
</gene>
<evidence type="ECO:0000256" key="1">
    <source>
        <dbReference type="ARBA" id="ARBA00004651"/>
    </source>
</evidence>
<evidence type="ECO:0000256" key="4">
    <source>
        <dbReference type="ARBA" id="ARBA00022692"/>
    </source>
</evidence>
<comment type="subcellular location">
    <subcellularLocation>
        <location evidence="1">Cell membrane</location>
        <topology evidence="1">Multi-pass membrane protein</topology>
    </subcellularLocation>
</comment>
<evidence type="ECO:0000313" key="9">
    <source>
        <dbReference type="Proteomes" id="UP000502498"/>
    </source>
</evidence>
<organism evidence="8 9">
    <name type="scientific">Microbacterium hominis</name>
    <dbReference type="NCBI Taxonomy" id="162426"/>
    <lineage>
        <taxon>Bacteria</taxon>
        <taxon>Bacillati</taxon>
        <taxon>Actinomycetota</taxon>
        <taxon>Actinomycetes</taxon>
        <taxon>Micrococcales</taxon>
        <taxon>Microbacteriaceae</taxon>
        <taxon>Microbacterium</taxon>
    </lineage>
</organism>
<feature type="transmembrane region" description="Helical" evidence="7">
    <location>
        <begin position="276"/>
        <end position="309"/>
    </location>
</feature>
<keyword evidence="6 7" id="KW-0472">Membrane</keyword>
<accession>A0A7D4TLI0</accession>
<sequence>MHVADHFLTPETSLATGILAAGALAAVVTVGRPRFSAQRVGLAGAAAAVVFGAQMFTFPVLEGASGHLMGGVLAAALIGPRLALLAIAAVLALQSAVFGDGGITALGTNILVMGVVPIAIAVGVKRLADAIGAARFPRSTAAVAALASVPAGALVLVALYALGGAGSVDLGSMALTMTRLHLLIGVGEALITLAVLSLVMVAAPGATAWDARPAGASAPLRAGIALGSSAVVFATALAAVAATTPDGLESVVLAYGLPIGEAIATGMPLLSEYGAIAGTGIALVGAIGIVAAGLVTIGLSSPLLAVAGMPRAARPERRAAHR</sequence>
<keyword evidence="4 7" id="KW-0812">Transmembrane</keyword>